<dbReference type="Proteomes" id="UP001055072">
    <property type="component" value="Unassembled WGS sequence"/>
</dbReference>
<protein>
    <submittedName>
        <fullName evidence="1">Uncharacterized protein</fullName>
    </submittedName>
</protein>
<gene>
    <name evidence="1" type="ORF">BDY19DRAFT_496566</name>
</gene>
<comment type="caution">
    <text evidence="1">The sequence shown here is derived from an EMBL/GenBank/DDBJ whole genome shotgun (WGS) entry which is preliminary data.</text>
</comment>
<dbReference type="EMBL" id="MU274903">
    <property type="protein sequence ID" value="KAI0092655.1"/>
    <property type="molecule type" value="Genomic_DNA"/>
</dbReference>
<accession>A0ACB8UEF3</accession>
<evidence type="ECO:0000313" key="2">
    <source>
        <dbReference type="Proteomes" id="UP001055072"/>
    </source>
</evidence>
<sequence length="195" mass="20551">MASMDATAHEEQTHDDDADGLDDCYYDSGQHPLNNVDGPEDTGSASVDETSHRPPQAMHLGPATDIEGDTSMHLLNPNSTLQHTRAAYTLPPFNSPDSQYTPAISVVSPIALPISSSPVLGSPGHPDHPAATMSPPASKSPVSPSSSSSSPSSSRVTLDAHRRLQSTSAPPLQTFSTSSEISTSARKFRSLSRHL</sequence>
<keyword evidence="2" id="KW-1185">Reference proteome</keyword>
<name>A0ACB8UEF3_9APHY</name>
<reference evidence="1" key="1">
    <citation type="journal article" date="2021" name="Environ. Microbiol.">
        <title>Gene family expansions and transcriptome signatures uncover fungal adaptations to wood decay.</title>
        <authorList>
            <person name="Hage H."/>
            <person name="Miyauchi S."/>
            <person name="Viragh M."/>
            <person name="Drula E."/>
            <person name="Min B."/>
            <person name="Chaduli D."/>
            <person name="Navarro D."/>
            <person name="Favel A."/>
            <person name="Norest M."/>
            <person name="Lesage-Meessen L."/>
            <person name="Balint B."/>
            <person name="Merenyi Z."/>
            <person name="de Eugenio L."/>
            <person name="Morin E."/>
            <person name="Martinez A.T."/>
            <person name="Baldrian P."/>
            <person name="Stursova M."/>
            <person name="Martinez M.J."/>
            <person name="Novotny C."/>
            <person name="Magnuson J.K."/>
            <person name="Spatafora J.W."/>
            <person name="Maurice S."/>
            <person name="Pangilinan J."/>
            <person name="Andreopoulos W."/>
            <person name="LaButti K."/>
            <person name="Hundley H."/>
            <person name="Na H."/>
            <person name="Kuo A."/>
            <person name="Barry K."/>
            <person name="Lipzen A."/>
            <person name="Henrissat B."/>
            <person name="Riley R."/>
            <person name="Ahrendt S."/>
            <person name="Nagy L.G."/>
            <person name="Grigoriev I.V."/>
            <person name="Martin F."/>
            <person name="Rosso M.N."/>
        </authorList>
    </citation>
    <scope>NUCLEOTIDE SEQUENCE</scope>
    <source>
        <strain evidence="1">CBS 384.51</strain>
    </source>
</reference>
<proteinExistence type="predicted"/>
<evidence type="ECO:0000313" key="1">
    <source>
        <dbReference type="EMBL" id="KAI0092655.1"/>
    </source>
</evidence>
<organism evidence="1 2">
    <name type="scientific">Irpex rosettiformis</name>
    <dbReference type="NCBI Taxonomy" id="378272"/>
    <lineage>
        <taxon>Eukaryota</taxon>
        <taxon>Fungi</taxon>
        <taxon>Dikarya</taxon>
        <taxon>Basidiomycota</taxon>
        <taxon>Agaricomycotina</taxon>
        <taxon>Agaricomycetes</taxon>
        <taxon>Polyporales</taxon>
        <taxon>Irpicaceae</taxon>
        <taxon>Irpex</taxon>
    </lineage>
</organism>